<keyword evidence="11" id="KW-1185">Reference proteome</keyword>
<dbReference type="InterPro" id="IPR014885">
    <property type="entry name" value="VASP_tetra"/>
</dbReference>
<dbReference type="InterPro" id="IPR011993">
    <property type="entry name" value="PH-like_dom_sf"/>
</dbReference>
<feature type="compositionally biased region" description="Basic and acidic residues" evidence="9">
    <location>
        <begin position="413"/>
        <end position="434"/>
    </location>
</feature>
<dbReference type="SMART" id="SM00461">
    <property type="entry name" value="WH1"/>
    <property type="match status" value="1"/>
</dbReference>
<evidence type="ECO:0000256" key="6">
    <source>
        <dbReference type="ARBA" id="ARBA00023203"/>
    </source>
</evidence>
<accession>A0ABM1TJT0</accession>
<name>A0ABM1TJT0_LIMPO</name>
<organism evidence="11 12">
    <name type="scientific">Limulus polyphemus</name>
    <name type="common">Atlantic horseshoe crab</name>
    <dbReference type="NCBI Taxonomy" id="6850"/>
    <lineage>
        <taxon>Eukaryota</taxon>
        <taxon>Metazoa</taxon>
        <taxon>Ecdysozoa</taxon>
        <taxon>Arthropoda</taxon>
        <taxon>Chelicerata</taxon>
        <taxon>Merostomata</taxon>
        <taxon>Xiphosura</taxon>
        <taxon>Limulidae</taxon>
        <taxon>Limulus</taxon>
    </lineage>
</organism>
<dbReference type="Gene3D" id="2.30.29.30">
    <property type="entry name" value="Pleckstrin-homology domain (PH domain)/Phosphotyrosine-binding domain (PTB)"/>
    <property type="match status" value="1"/>
</dbReference>
<sequence>MPDVRTVSAAIEPVSVFRGLLLGVVRPGEFSSRSDDSTMYCCLPMLTGSSYKTHTSSEQSVASVRASVMIYDDQNKKWIPSGSSSGLSKVHLYHHVTNNTFRVVGRKLQDHEVVINCSIIKGLKYNQATATFLQWRDSRQVYGLNFSSKEEAETFSVALQRALEKLNQNNVRPPPPPTSMVYQQQPQQPTYHEIEPSVPDDHRIREESMLEKKQELMQCNNNSGVDGHHSSAPSHQNGYQKTVCGPHASAMPLQSTGLPPPASAMPSQPTVPPPPPPPLPGSRAPPVPPPPPMSGSYVASAPLPPSISGSHTAPAPPPPPMSGAYTVPAPPPPPMSGAHTLPRAGSSLSGGVEGSPPSLAAALKGTRLQKTITKGSEGGGIVEPTHSGPVNLMDEITKTLARRRAHVQNHHTSQNEERETSGSTSENKKSKDKLSSANGNSPSKGAGSVSPKLKCRSRPESSNDGELTKTNGLESYDIERMKQEIVFEVKKEINKAKQDIIETIRLELSRR</sequence>
<evidence type="ECO:0000313" key="11">
    <source>
        <dbReference type="Proteomes" id="UP000694941"/>
    </source>
</evidence>
<dbReference type="SUPFAM" id="SSF50729">
    <property type="entry name" value="PH domain-like"/>
    <property type="match status" value="1"/>
</dbReference>
<dbReference type="InterPro" id="IPR038023">
    <property type="entry name" value="VASP_sf"/>
</dbReference>
<dbReference type="Pfam" id="PF00568">
    <property type="entry name" value="WH1"/>
    <property type="match status" value="1"/>
</dbReference>
<feature type="compositionally biased region" description="Polar residues" evidence="9">
    <location>
        <begin position="180"/>
        <end position="190"/>
    </location>
</feature>
<evidence type="ECO:0000256" key="7">
    <source>
        <dbReference type="ARBA" id="ARBA00023212"/>
    </source>
</evidence>
<feature type="domain" description="WH1" evidence="10">
    <location>
        <begin position="53"/>
        <end position="166"/>
    </location>
</feature>
<reference evidence="12" key="1">
    <citation type="submission" date="2025-08" db="UniProtKB">
        <authorList>
            <consortium name="RefSeq"/>
        </authorList>
    </citation>
    <scope>IDENTIFICATION</scope>
    <source>
        <tissue evidence="12">Muscle</tissue>
    </source>
</reference>
<evidence type="ECO:0000256" key="2">
    <source>
        <dbReference type="ARBA" id="ARBA00004510"/>
    </source>
</evidence>
<feature type="region of interest" description="Disordered" evidence="9">
    <location>
        <begin position="220"/>
        <end position="479"/>
    </location>
</feature>
<dbReference type="Pfam" id="PF08776">
    <property type="entry name" value="VASP_tetra"/>
    <property type="match status" value="1"/>
</dbReference>
<keyword evidence="5" id="KW-0729">SH3-binding</keyword>
<evidence type="ECO:0000256" key="8">
    <source>
        <dbReference type="ARBA" id="ARBA00023273"/>
    </source>
</evidence>
<dbReference type="Proteomes" id="UP000694941">
    <property type="component" value="Unplaced"/>
</dbReference>
<dbReference type="PANTHER" id="PTHR11202">
    <property type="entry name" value="SPROUTY-RELATED, EVH1 DOMAIN-CONTAINING PROTEIN FAMILY MEMBER"/>
    <property type="match status" value="1"/>
</dbReference>
<feature type="compositionally biased region" description="Polar residues" evidence="9">
    <location>
        <begin position="460"/>
        <end position="473"/>
    </location>
</feature>
<feature type="region of interest" description="Disordered" evidence="9">
    <location>
        <begin position="168"/>
        <end position="198"/>
    </location>
</feature>
<dbReference type="InterPro" id="IPR000156">
    <property type="entry name" value="Ran_bind_dom"/>
</dbReference>
<dbReference type="CDD" id="cd01207">
    <property type="entry name" value="EVH1_Ena_VASP-like"/>
    <property type="match status" value="1"/>
</dbReference>
<evidence type="ECO:0000256" key="4">
    <source>
        <dbReference type="ARBA" id="ARBA00022490"/>
    </source>
</evidence>
<dbReference type="PROSITE" id="PS50229">
    <property type="entry name" value="WH1"/>
    <property type="match status" value="1"/>
</dbReference>
<evidence type="ECO:0000256" key="5">
    <source>
        <dbReference type="ARBA" id="ARBA00023036"/>
    </source>
</evidence>
<keyword evidence="7" id="KW-0206">Cytoskeleton</keyword>
<dbReference type="Gene3D" id="1.20.5.1160">
    <property type="entry name" value="Vasodilator-stimulated phosphoprotein"/>
    <property type="match status" value="1"/>
</dbReference>
<dbReference type="InterPro" id="IPR000697">
    <property type="entry name" value="WH1/EVH1_dom"/>
</dbReference>
<evidence type="ECO:0000313" key="12">
    <source>
        <dbReference type="RefSeq" id="XP_022256136.1"/>
    </source>
</evidence>
<comment type="similarity">
    <text evidence="3">Belongs to the Ena/VASP family.</text>
</comment>
<feature type="compositionally biased region" description="Basic residues" evidence="9">
    <location>
        <begin position="400"/>
        <end position="409"/>
    </location>
</feature>
<feature type="compositionally biased region" description="Polar residues" evidence="9">
    <location>
        <begin position="231"/>
        <end position="240"/>
    </location>
</feature>
<comment type="subcellular location">
    <subcellularLocation>
        <location evidence="2">Cell projection</location>
        <location evidence="2">Lamellipodium</location>
    </subcellularLocation>
    <subcellularLocation>
        <location evidence="1">Cytoplasm</location>
        <location evidence="1">Cytoskeleton</location>
    </subcellularLocation>
</comment>
<dbReference type="GeneID" id="106471824"/>
<protein>
    <submittedName>
        <fullName evidence="12">Vasodilator-stimulated phosphoprotein-like isoform X1</fullName>
    </submittedName>
</protein>
<dbReference type="PANTHER" id="PTHR11202:SF22">
    <property type="entry name" value="PROTEIN ENABLED"/>
    <property type="match status" value="1"/>
</dbReference>
<proteinExistence type="inferred from homology"/>
<dbReference type="SUPFAM" id="SSF118370">
    <property type="entry name" value="Vasodilator-stimulated phosphoprotein, VASP, tetramerisation domain"/>
    <property type="match status" value="1"/>
</dbReference>
<evidence type="ECO:0000256" key="9">
    <source>
        <dbReference type="SAM" id="MobiDB-lite"/>
    </source>
</evidence>
<evidence type="ECO:0000256" key="3">
    <source>
        <dbReference type="ARBA" id="ARBA00009785"/>
    </source>
</evidence>
<evidence type="ECO:0000256" key="1">
    <source>
        <dbReference type="ARBA" id="ARBA00004245"/>
    </source>
</evidence>
<feature type="compositionally biased region" description="Pro residues" evidence="9">
    <location>
        <begin position="258"/>
        <end position="293"/>
    </location>
</feature>
<gene>
    <name evidence="12" type="primary">LOC106471824</name>
</gene>
<keyword evidence="4" id="KW-0963">Cytoplasm</keyword>
<evidence type="ECO:0000259" key="10">
    <source>
        <dbReference type="PROSITE" id="PS50229"/>
    </source>
</evidence>
<dbReference type="SMART" id="SM00160">
    <property type="entry name" value="RanBD"/>
    <property type="match status" value="1"/>
</dbReference>
<keyword evidence="8" id="KW-0966">Cell projection</keyword>
<dbReference type="RefSeq" id="XP_022256136.1">
    <property type="nucleotide sequence ID" value="XM_022400428.1"/>
</dbReference>
<keyword evidence="6" id="KW-0009">Actin-binding</keyword>